<proteinExistence type="predicted"/>
<organism evidence="1 2">
    <name type="scientific">Blattamonas nauphoetae</name>
    <dbReference type="NCBI Taxonomy" id="2049346"/>
    <lineage>
        <taxon>Eukaryota</taxon>
        <taxon>Metamonada</taxon>
        <taxon>Preaxostyla</taxon>
        <taxon>Oxymonadida</taxon>
        <taxon>Blattamonas</taxon>
    </lineage>
</organism>
<dbReference type="EMBL" id="JARBJD010000021">
    <property type="protein sequence ID" value="KAK2960690.1"/>
    <property type="molecule type" value="Genomic_DNA"/>
</dbReference>
<name>A0ABQ9YAF2_9EUKA</name>
<comment type="caution">
    <text evidence="1">The sequence shown here is derived from an EMBL/GenBank/DDBJ whole genome shotgun (WGS) entry which is preliminary data.</text>
</comment>
<reference evidence="1 2" key="1">
    <citation type="journal article" date="2022" name="bioRxiv">
        <title>Genomics of Preaxostyla Flagellates Illuminates Evolutionary Transitions and the Path Towards Mitochondrial Loss.</title>
        <authorList>
            <person name="Novak L.V.F."/>
            <person name="Treitli S.C."/>
            <person name="Pyrih J."/>
            <person name="Halakuc P."/>
            <person name="Pipaliya S.V."/>
            <person name="Vacek V."/>
            <person name="Brzon O."/>
            <person name="Soukal P."/>
            <person name="Eme L."/>
            <person name="Dacks J.B."/>
            <person name="Karnkowska A."/>
            <person name="Elias M."/>
            <person name="Hampl V."/>
        </authorList>
    </citation>
    <scope>NUCLEOTIDE SEQUENCE [LARGE SCALE GENOMIC DNA]</scope>
    <source>
        <strain evidence="1">NAU3</strain>
        <tissue evidence="1">Gut</tissue>
    </source>
</reference>
<evidence type="ECO:0000313" key="2">
    <source>
        <dbReference type="Proteomes" id="UP001281761"/>
    </source>
</evidence>
<dbReference type="Proteomes" id="UP001281761">
    <property type="component" value="Unassembled WGS sequence"/>
</dbReference>
<evidence type="ECO:0000313" key="1">
    <source>
        <dbReference type="EMBL" id="KAK2960690.1"/>
    </source>
</evidence>
<protein>
    <submittedName>
        <fullName evidence="1">Uncharacterized protein</fullName>
    </submittedName>
</protein>
<gene>
    <name evidence="1" type="ORF">BLNAU_4345</name>
</gene>
<accession>A0ABQ9YAF2</accession>
<sequence length="379" mass="42654">MYRVRSQTQSGRQWDDPLVNLMEPKIIALNTANKPHLDPSPESHSTIDVLHEPFLNFCAIFNPPIDYSSRVYCSLVSLVKEEYPFDDALQDRATKFLKSLEPIWNTPEEKADQLVTDLVPSSTGSILGFIESILTLLSSSYSTVVAAALSFLSRTTLNSSSNIRYQLVESDLIINVLATVQPLTLPILGNERIIRILTKLIEHHLCLTFSTWLSDHGITTAADQSNQREMIFQKVVAPSSQFVMFLITNWRILHGGLFKSFTILLSQLIGICPYNHSTLEFVLASPISMAFSSCLSFIENDYSLIRTIGLFHSSLHEWNEQGSEIAQSRKRMIQALLSKSFEDIVEQVMLHYEDGYHGSDLVEYCSSISKLLGSNVARL</sequence>
<keyword evidence="2" id="KW-1185">Reference proteome</keyword>